<accession>R9H362</accession>
<dbReference type="EMBL" id="AQPN01000045">
    <property type="protein sequence ID" value="EOR95619.1"/>
    <property type="molecule type" value="Genomic_DNA"/>
</dbReference>
<evidence type="ECO:0000313" key="1">
    <source>
        <dbReference type="EMBL" id="EOR95619.1"/>
    </source>
</evidence>
<dbReference type="AlphaFoldDB" id="R9H362"/>
<sequence>MNQYPQLVKVTALSKITVIRFIKSDELFMTILSIGTLIIELEENVFLMHR</sequence>
<name>R9H362_9SPHI</name>
<keyword evidence="2" id="KW-1185">Reference proteome</keyword>
<gene>
    <name evidence="1" type="ORF">ADIARSV_1225</name>
</gene>
<reference evidence="1 2" key="1">
    <citation type="journal article" date="2013" name="Genome Announc.">
        <title>Draft Genome Sequence of Arcticibacter svalbardensis Strain MN12-7T, a Member of the Family Sphingobacteriaceae Isolated from an Arctic Soil Sample.</title>
        <authorList>
            <person name="Shivaji S."/>
            <person name="Ara S."/>
            <person name="Prasad S."/>
            <person name="Manasa B.P."/>
            <person name="Begum Z."/>
            <person name="Singh A."/>
            <person name="Kumar Pinnaka A."/>
        </authorList>
    </citation>
    <scope>NUCLEOTIDE SEQUENCE [LARGE SCALE GENOMIC DNA]</scope>
    <source>
        <strain evidence="1 2">MN12-7</strain>
    </source>
</reference>
<comment type="caution">
    <text evidence="1">The sequence shown here is derived from an EMBL/GenBank/DDBJ whole genome shotgun (WGS) entry which is preliminary data.</text>
</comment>
<protein>
    <submittedName>
        <fullName evidence="1">Uncharacterized protein</fullName>
    </submittedName>
</protein>
<dbReference type="Proteomes" id="UP000014174">
    <property type="component" value="Unassembled WGS sequence"/>
</dbReference>
<evidence type="ECO:0000313" key="2">
    <source>
        <dbReference type="Proteomes" id="UP000014174"/>
    </source>
</evidence>
<proteinExistence type="predicted"/>
<organism evidence="1 2">
    <name type="scientific">Arcticibacter svalbardensis MN12-7</name>
    <dbReference type="NCBI Taxonomy" id="1150600"/>
    <lineage>
        <taxon>Bacteria</taxon>
        <taxon>Pseudomonadati</taxon>
        <taxon>Bacteroidota</taxon>
        <taxon>Sphingobacteriia</taxon>
        <taxon>Sphingobacteriales</taxon>
        <taxon>Sphingobacteriaceae</taxon>
        <taxon>Arcticibacter</taxon>
    </lineage>
</organism>